<keyword evidence="1" id="KW-0732">Signal</keyword>
<evidence type="ECO:0008006" key="4">
    <source>
        <dbReference type="Google" id="ProtNLM"/>
    </source>
</evidence>
<comment type="caution">
    <text evidence="2">The sequence shown here is derived from an EMBL/GenBank/DDBJ whole genome shotgun (WGS) entry which is preliminary data.</text>
</comment>
<proteinExistence type="predicted"/>
<name>A0AAV0XSL5_9HEMI</name>
<dbReference type="Proteomes" id="UP001160148">
    <property type="component" value="Unassembled WGS sequence"/>
</dbReference>
<protein>
    <recommendedName>
        <fullName evidence="4">Secreted protein</fullName>
    </recommendedName>
</protein>
<feature type="signal peptide" evidence="1">
    <location>
        <begin position="1"/>
        <end position="24"/>
    </location>
</feature>
<evidence type="ECO:0000256" key="1">
    <source>
        <dbReference type="SAM" id="SignalP"/>
    </source>
</evidence>
<sequence>MMSCTSLLVCTGVVFFLHVSEVMTVDVDSSADSGLPKTWIAKIFYEALVDFSGPSDVGSTACRQQTQLYARHLENDSLWAVQSQ</sequence>
<gene>
    <name evidence="2" type="ORF">MEUPH1_LOCUS24446</name>
</gene>
<organism evidence="2 3">
    <name type="scientific">Macrosiphum euphorbiae</name>
    <name type="common">potato aphid</name>
    <dbReference type="NCBI Taxonomy" id="13131"/>
    <lineage>
        <taxon>Eukaryota</taxon>
        <taxon>Metazoa</taxon>
        <taxon>Ecdysozoa</taxon>
        <taxon>Arthropoda</taxon>
        <taxon>Hexapoda</taxon>
        <taxon>Insecta</taxon>
        <taxon>Pterygota</taxon>
        <taxon>Neoptera</taxon>
        <taxon>Paraneoptera</taxon>
        <taxon>Hemiptera</taxon>
        <taxon>Sternorrhyncha</taxon>
        <taxon>Aphidomorpha</taxon>
        <taxon>Aphidoidea</taxon>
        <taxon>Aphididae</taxon>
        <taxon>Macrosiphini</taxon>
        <taxon>Macrosiphum</taxon>
    </lineage>
</organism>
<feature type="chain" id="PRO_5043594899" description="Secreted protein" evidence="1">
    <location>
        <begin position="25"/>
        <end position="84"/>
    </location>
</feature>
<evidence type="ECO:0000313" key="3">
    <source>
        <dbReference type="Proteomes" id="UP001160148"/>
    </source>
</evidence>
<reference evidence="2 3" key="1">
    <citation type="submission" date="2023-01" db="EMBL/GenBank/DDBJ databases">
        <authorList>
            <person name="Whitehead M."/>
        </authorList>
    </citation>
    <scope>NUCLEOTIDE SEQUENCE [LARGE SCALE GENOMIC DNA]</scope>
</reference>
<dbReference type="EMBL" id="CARXXK010000332">
    <property type="protein sequence ID" value="CAI6370316.1"/>
    <property type="molecule type" value="Genomic_DNA"/>
</dbReference>
<keyword evidence="3" id="KW-1185">Reference proteome</keyword>
<evidence type="ECO:0000313" key="2">
    <source>
        <dbReference type="EMBL" id="CAI6370316.1"/>
    </source>
</evidence>
<dbReference type="AlphaFoldDB" id="A0AAV0XSL5"/>
<accession>A0AAV0XSL5</accession>